<gene>
    <name evidence="2" type="primary">LOC120111744</name>
</gene>
<reference evidence="1" key="1">
    <citation type="journal article" date="2019" name="Nat. Commun.">
        <title>Genome-wide association mapping of date palm fruit traits.</title>
        <authorList>
            <person name="Hazzouri K.M."/>
            <person name="Gros-Balthazard M."/>
            <person name="Flowers J.M."/>
            <person name="Copetti D."/>
            <person name="Lemansour A."/>
            <person name="Lebrun M."/>
            <person name="Masmoudi K."/>
            <person name="Ferrand S."/>
            <person name="Dhar M.I."/>
            <person name="Fresquez Z.A."/>
            <person name="Rosas U."/>
            <person name="Zhang J."/>
            <person name="Talag J."/>
            <person name="Lee S."/>
            <person name="Kudrna D."/>
            <person name="Powell R.F."/>
            <person name="Leitch I.J."/>
            <person name="Krueger R.R."/>
            <person name="Wing R.A."/>
            <person name="Amiri K.M.A."/>
            <person name="Purugganan M.D."/>
        </authorList>
    </citation>
    <scope>NUCLEOTIDE SEQUENCE [LARGE SCALE GENOMIC DNA]</scope>
    <source>
        <strain evidence="1">cv. Khalas</strain>
    </source>
</reference>
<accession>A0A8B9ANG9</accession>
<keyword evidence="1" id="KW-1185">Reference proteome</keyword>
<dbReference type="OrthoDB" id="1880786at2759"/>
<evidence type="ECO:0000313" key="1">
    <source>
        <dbReference type="Proteomes" id="UP000228380"/>
    </source>
</evidence>
<dbReference type="GeneID" id="120111744"/>
<name>A0A8B9ANG9_PHODC</name>
<evidence type="ECO:0000313" key="2">
    <source>
        <dbReference type="RefSeq" id="XP_038985558.1"/>
    </source>
</evidence>
<dbReference type="RefSeq" id="XP_038985558.1">
    <property type="nucleotide sequence ID" value="XM_039129630.1"/>
</dbReference>
<dbReference type="PANTHER" id="PTHR34665:SF4">
    <property type="entry name" value="DUF3741 DOMAIN-CONTAINING PROTEIN"/>
    <property type="match status" value="1"/>
</dbReference>
<proteinExistence type="predicted"/>
<dbReference type="Proteomes" id="UP000228380">
    <property type="component" value="Chromosome 8"/>
</dbReference>
<protein>
    <submittedName>
        <fullName evidence="2">Uncharacterized protein LOC120111744</fullName>
    </submittedName>
</protein>
<dbReference type="PANTHER" id="PTHR34665">
    <property type="entry name" value="DUF3741 DOMAIN-CONTAINING PROTEIN"/>
    <property type="match status" value="1"/>
</dbReference>
<dbReference type="KEGG" id="pda:120111744"/>
<reference evidence="2" key="2">
    <citation type="submission" date="2025-08" db="UniProtKB">
        <authorList>
            <consortium name="RefSeq"/>
        </authorList>
    </citation>
    <scope>IDENTIFICATION</scope>
    <source>
        <tissue evidence="2">Young leaves</tissue>
    </source>
</reference>
<organism evidence="1 2">
    <name type="scientific">Phoenix dactylifera</name>
    <name type="common">Date palm</name>
    <dbReference type="NCBI Taxonomy" id="42345"/>
    <lineage>
        <taxon>Eukaryota</taxon>
        <taxon>Viridiplantae</taxon>
        <taxon>Streptophyta</taxon>
        <taxon>Embryophyta</taxon>
        <taxon>Tracheophyta</taxon>
        <taxon>Spermatophyta</taxon>
        <taxon>Magnoliopsida</taxon>
        <taxon>Liliopsida</taxon>
        <taxon>Arecaceae</taxon>
        <taxon>Coryphoideae</taxon>
        <taxon>Phoeniceae</taxon>
        <taxon>Phoenix</taxon>
    </lineage>
</organism>
<sequence>MASTASGEEDELALVKAAARAWYQHGSGNEGRAGREFVIPRGGAARSPRPSRYKLEALAAVSGSPEPGPGTSTSLLDLYELERITRELDRLIAASSTADDHRMRRKEPEERKVVARKMSGFWMRHAVAICGTRGDVVEAPVLASRRRSKPATVV</sequence>
<dbReference type="AlphaFoldDB" id="A0A8B9ANG9"/>